<dbReference type="HOGENOM" id="CLU_3148113_0_0_2"/>
<dbReference type="KEGG" id="pyr:P186_0998"/>
<keyword evidence="1" id="KW-1133">Transmembrane helix</keyword>
<proteinExistence type="predicted"/>
<accession>G7VBK7</accession>
<keyword evidence="1" id="KW-0472">Membrane</keyword>
<dbReference type="BioCyc" id="PSP1104324:GJSN-976-MONOMER"/>
<organism evidence="2 3">
    <name type="scientific">Pyrobaculum ferrireducens</name>
    <dbReference type="NCBI Taxonomy" id="1104324"/>
    <lineage>
        <taxon>Archaea</taxon>
        <taxon>Thermoproteota</taxon>
        <taxon>Thermoprotei</taxon>
        <taxon>Thermoproteales</taxon>
        <taxon>Thermoproteaceae</taxon>
        <taxon>Pyrobaculum</taxon>
    </lineage>
</organism>
<gene>
    <name evidence="2" type="ORF">P186_0998</name>
</gene>
<dbReference type="Proteomes" id="UP000005867">
    <property type="component" value="Chromosome"/>
</dbReference>
<feature type="transmembrane region" description="Helical" evidence="1">
    <location>
        <begin position="6"/>
        <end position="29"/>
    </location>
</feature>
<evidence type="ECO:0000313" key="2">
    <source>
        <dbReference type="EMBL" id="AET32437.1"/>
    </source>
</evidence>
<dbReference type="RefSeq" id="WP_014288265.1">
    <property type="nucleotide sequence ID" value="NC_016645.1"/>
</dbReference>
<dbReference type="GeneID" id="43500884"/>
<dbReference type="EMBL" id="CP003098">
    <property type="protein sequence ID" value="AET32437.1"/>
    <property type="molecule type" value="Genomic_DNA"/>
</dbReference>
<evidence type="ECO:0000313" key="3">
    <source>
        <dbReference type="Proteomes" id="UP000005867"/>
    </source>
</evidence>
<evidence type="ECO:0000256" key="1">
    <source>
        <dbReference type="SAM" id="Phobius"/>
    </source>
</evidence>
<protein>
    <submittedName>
        <fullName evidence="2">Uncharacterized protein</fullName>
    </submittedName>
</protein>
<reference evidence="2 3" key="1">
    <citation type="journal article" date="2012" name="J. Bacteriol.">
        <title>Complete genome sequence of strain 1860, a crenarchaeon of the genus pyrobaculum able to grow with various electron acceptors.</title>
        <authorList>
            <person name="Mardanov A.V."/>
            <person name="Gumerov V.M."/>
            <person name="Slobodkina G.B."/>
            <person name="Beletsky A.V."/>
            <person name="Bonch-Osmolovskaya E.A."/>
            <person name="Ravin N.V."/>
            <person name="Skryabin K.G."/>
        </authorList>
    </citation>
    <scope>NUCLEOTIDE SEQUENCE [LARGE SCALE GENOMIC DNA]</scope>
    <source>
        <strain evidence="2 3">1860</strain>
    </source>
</reference>
<keyword evidence="1" id="KW-0812">Transmembrane</keyword>
<sequence>MSGGRLWAAALVGTVALVAVALYLHYHVAAPPLSPSRIRPRPASSPGF</sequence>
<dbReference type="STRING" id="1104324.P186_0998"/>
<name>G7VBK7_9CREN</name>
<dbReference type="AlphaFoldDB" id="G7VBK7"/>
<keyword evidence="3" id="KW-1185">Reference proteome</keyword>